<dbReference type="PROSITE" id="PS00690">
    <property type="entry name" value="DEAH_ATP_HELICASE"/>
    <property type="match status" value="1"/>
</dbReference>
<dbReference type="InterPro" id="IPR056371">
    <property type="entry name" value="DHX37-like_C"/>
</dbReference>
<dbReference type="GO" id="GO:0005730">
    <property type="term" value="C:nucleolus"/>
    <property type="evidence" value="ECO:0007669"/>
    <property type="project" value="TreeGrafter"/>
</dbReference>
<protein>
    <recommendedName>
        <fullName evidence="2">RNA helicase</fullName>
        <ecNumber evidence="2">3.6.4.13</ecNumber>
    </recommendedName>
</protein>
<accession>A0A9C7PRU2</accession>
<keyword evidence="3" id="KW-0547">Nucleotide-binding</keyword>
<dbReference type="InterPro" id="IPR048333">
    <property type="entry name" value="HA2_WH"/>
</dbReference>
<dbReference type="InterPro" id="IPR011545">
    <property type="entry name" value="DEAD/DEAH_box_helicase_dom"/>
</dbReference>
<dbReference type="AlphaFoldDB" id="A0A9C7PRU2"/>
<gene>
    <name evidence="11" type="ORF">GpartN1_g1052.t1</name>
</gene>
<keyword evidence="12" id="KW-1185">Reference proteome</keyword>
<evidence type="ECO:0000256" key="5">
    <source>
        <dbReference type="ARBA" id="ARBA00022806"/>
    </source>
</evidence>
<proteinExistence type="inferred from homology"/>
<dbReference type="SMART" id="SM00487">
    <property type="entry name" value="DEXDc"/>
    <property type="match status" value="1"/>
</dbReference>
<keyword evidence="6" id="KW-0067">ATP-binding</keyword>
<reference evidence="11" key="2">
    <citation type="submission" date="2022-01" db="EMBL/GenBank/DDBJ databases">
        <authorList>
            <person name="Hirooka S."/>
            <person name="Miyagishima S.Y."/>
        </authorList>
    </citation>
    <scope>NUCLEOTIDE SEQUENCE</scope>
    <source>
        <strain evidence="11">NBRC 102759</strain>
    </source>
</reference>
<feature type="compositionally biased region" description="Polar residues" evidence="8">
    <location>
        <begin position="121"/>
        <end position="130"/>
    </location>
</feature>
<dbReference type="Pfam" id="PF23362">
    <property type="entry name" value="DHX37_C"/>
    <property type="match status" value="1"/>
</dbReference>
<dbReference type="PANTHER" id="PTHR18934">
    <property type="entry name" value="ATP-DEPENDENT RNA HELICASE"/>
    <property type="match status" value="1"/>
</dbReference>
<comment type="catalytic activity">
    <reaction evidence="7">
        <text>ATP + H2O = ADP + phosphate + H(+)</text>
        <dbReference type="Rhea" id="RHEA:13065"/>
        <dbReference type="ChEBI" id="CHEBI:15377"/>
        <dbReference type="ChEBI" id="CHEBI:15378"/>
        <dbReference type="ChEBI" id="CHEBI:30616"/>
        <dbReference type="ChEBI" id="CHEBI:43474"/>
        <dbReference type="ChEBI" id="CHEBI:456216"/>
        <dbReference type="EC" id="3.6.4.13"/>
    </reaction>
</comment>
<comment type="similarity">
    <text evidence="1">Belongs to the DEAD box helicase family. DEAH subfamily.</text>
</comment>
<dbReference type="InterPro" id="IPR014001">
    <property type="entry name" value="Helicase_ATP-bd"/>
</dbReference>
<dbReference type="PROSITE" id="PS51194">
    <property type="entry name" value="HELICASE_CTER"/>
    <property type="match status" value="1"/>
</dbReference>
<dbReference type="OrthoDB" id="10253254at2759"/>
<feature type="region of interest" description="Disordered" evidence="8">
    <location>
        <begin position="34"/>
        <end position="66"/>
    </location>
</feature>
<evidence type="ECO:0000256" key="3">
    <source>
        <dbReference type="ARBA" id="ARBA00022741"/>
    </source>
</evidence>
<comment type="caution">
    <text evidence="11">The sequence shown here is derived from an EMBL/GenBank/DDBJ whole genome shotgun (WGS) entry which is preliminary data.</text>
</comment>
<dbReference type="GO" id="GO:0003723">
    <property type="term" value="F:RNA binding"/>
    <property type="evidence" value="ECO:0007669"/>
    <property type="project" value="TreeGrafter"/>
</dbReference>
<dbReference type="Gene3D" id="3.40.50.300">
    <property type="entry name" value="P-loop containing nucleotide triphosphate hydrolases"/>
    <property type="match status" value="2"/>
</dbReference>
<evidence type="ECO:0000313" key="11">
    <source>
        <dbReference type="EMBL" id="GJQ09261.1"/>
    </source>
</evidence>
<dbReference type="InterPro" id="IPR002464">
    <property type="entry name" value="DNA/RNA_helicase_DEAH_CS"/>
</dbReference>
<dbReference type="Pfam" id="PF04408">
    <property type="entry name" value="WHD_HA2"/>
    <property type="match status" value="1"/>
</dbReference>
<dbReference type="SMART" id="SM00847">
    <property type="entry name" value="HA2"/>
    <property type="match status" value="1"/>
</dbReference>
<dbReference type="SUPFAM" id="SSF52540">
    <property type="entry name" value="P-loop containing nucleoside triphosphate hydrolases"/>
    <property type="match status" value="1"/>
</dbReference>
<evidence type="ECO:0000313" key="12">
    <source>
        <dbReference type="Proteomes" id="UP001061958"/>
    </source>
</evidence>
<dbReference type="FunFam" id="3.40.50.300:FF:000637">
    <property type="entry name" value="ATP-dependent RNA helicase DHX37/DHR1"/>
    <property type="match status" value="1"/>
</dbReference>
<dbReference type="Pfam" id="PF00270">
    <property type="entry name" value="DEAD"/>
    <property type="match status" value="1"/>
</dbReference>
<dbReference type="InterPro" id="IPR027417">
    <property type="entry name" value="P-loop_NTPase"/>
</dbReference>
<evidence type="ECO:0000256" key="7">
    <source>
        <dbReference type="ARBA" id="ARBA00047984"/>
    </source>
</evidence>
<dbReference type="GO" id="GO:0000462">
    <property type="term" value="P:maturation of SSU-rRNA from tricistronic rRNA transcript (SSU-rRNA, 5.8S rRNA, LSU-rRNA)"/>
    <property type="evidence" value="ECO:0007669"/>
    <property type="project" value="TreeGrafter"/>
</dbReference>
<evidence type="ECO:0000256" key="8">
    <source>
        <dbReference type="SAM" id="MobiDB-lite"/>
    </source>
</evidence>
<dbReference type="Gene3D" id="1.20.120.1080">
    <property type="match status" value="1"/>
</dbReference>
<feature type="compositionally biased region" description="Basic and acidic residues" evidence="8">
    <location>
        <begin position="133"/>
        <end position="143"/>
    </location>
</feature>
<name>A0A9C7PRU2_9RHOD</name>
<dbReference type="Proteomes" id="UP001061958">
    <property type="component" value="Unassembled WGS sequence"/>
</dbReference>
<dbReference type="Pfam" id="PF00271">
    <property type="entry name" value="Helicase_C"/>
    <property type="match status" value="1"/>
</dbReference>
<dbReference type="PANTHER" id="PTHR18934:SF99">
    <property type="entry name" value="ATP-DEPENDENT RNA HELICASE DHX37-RELATED"/>
    <property type="match status" value="1"/>
</dbReference>
<dbReference type="GO" id="GO:0005524">
    <property type="term" value="F:ATP binding"/>
    <property type="evidence" value="ECO:0007669"/>
    <property type="project" value="UniProtKB-KW"/>
</dbReference>
<keyword evidence="5" id="KW-0347">Helicase</keyword>
<keyword evidence="4" id="KW-0378">Hydrolase</keyword>
<feature type="domain" description="Helicase ATP-binding" evidence="9">
    <location>
        <begin position="238"/>
        <end position="428"/>
    </location>
</feature>
<dbReference type="EMBL" id="BQMJ01000007">
    <property type="protein sequence ID" value="GJQ09261.1"/>
    <property type="molecule type" value="Genomic_DNA"/>
</dbReference>
<evidence type="ECO:0000259" key="10">
    <source>
        <dbReference type="PROSITE" id="PS51194"/>
    </source>
</evidence>
<dbReference type="GO" id="GO:0003724">
    <property type="term" value="F:RNA helicase activity"/>
    <property type="evidence" value="ECO:0007669"/>
    <property type="project" value="UniProtKB-EC"/>
</dbReference>
<feature type="region of interest" description="Disordered" evidence="8">
    <location>
        <begin position="105"/>
        <end position="143"/>
    </location>
</feature>
<dbReference type="CDD" id="cd18791">
    <property type="entry name" value="SF2_C_RHA"/>
    <property type="match status" value="1"/>
</dbReference>
<dbReference type="InterPro" id="IPR007502">
    <property type="entry name" value="Helicase-assoc_dom"/>
</dbReference>
<evidence type="ECO:0000256" key="1">
    <source>
        <dbReference type="ARBA" id="ARBA00008792"/>
    </source>
</evidence>
<evidence type="ECO:0000256" key="4">
    <source>
        <dbReference type="ARBA" id="ARBA00022801"/>
    </source>
</evidence>
<dbReference type="InterPro" id="IPR001650">
    <property type="entry name" value="Helicase_C-like"/>
</dbReference>
<dbReference type="PROSITE" id="PS51192">
    <property type="entry name" value="HELICASE_ATP_BIND_1"/>
    <property type="match status" value="1"/>
</dbReference>
<evidence type="ECO:0000256" key="2">
    <source>
        <dbReference type="ARBA" id="ARBA00012552"/>
    </source>
</evidence>
<sequence length="1118" mass="128939">MTREKVDGKHGNMLLQDLDRLNLTNQQLRFLRSSKTIGLGRKKPKKRTTNVPERKEENKYTNDSYFEEQTVIRPQPKERMSSWEDQQNANDFVFVNWNQLQWSTRKRKRNSETEKNPLDEQPSNQENFVSEASLEREDKEEAWKNSVRDVLEEKTPESLIQSEKERVLEMLRENDDNPQVVSLESLSEDRTSRQSDIEKKNNFVELGYGTTKPIIRRTKKEWKSRMQLPICEREQEIVDLVNERDIVFITSETGSGKTTQVPQFLYEAGFCYPNKDGYSGKIIITQPRRVGAFACSNRVAKELHVTLGNEVGYHVRHFRKISQETKIEFVTDGILLRLLQGDILLRQYSVVILDEAHERNIDTDLILGLVTRSVGIRRSMFDNHERVRISGHEKKVQLPPLKFIVMSATLDASVFISNAKLFPCSIPRPVTLQVETRGYPVHIHFAKKTAVNYVEAAFKTVCKIHRQLPAGDVLVFLTGRKEVLHLCRKLGTELQGSLRRKMFSHQGGNNKVSVQDVRILPLYSMLPWNKQQRIFSASKRECRTIVVATNVAETSITIPNIVYVVDSGRVKKKEYTSIQGQEAFSTIRFRVKWTSQSSAEQRAGRAGRVCEGHCYRLYSAAVFLNEMEEQEDPEILTTPAEALLLKLKAFEIDVHTFPFPSPPSEESLKKAQTVLCQLGALRMSSNEYVLTSLGKKLAKLPLSSRLGKLVVESCISVAMIGYAIRVAAILTVSDWFVSKEEEEEENGNEQEERTHWVSMIDSTSEILSILYSFCAWEYNIVQNAQPESPDKYGLRDKSVREISLIIQQISRLVMKLGWIPESWSCIFPSRLHPPNRKERSLLIRTILGCFPDQVCRHLSIAEATRLGLKGRRKREAFETVSGKTVFLSRDRMISQPVSSIEFLCYVELLDKSSSTRSVEDSHSSKHVYIRYCTVVTARMLLDKAPSMCTFSKPLLYPLPRYDIDRDSVVCSVHVSYGPRQWPLGIFQVPLDDDLYSQVSSGGDQYSWVMMDRYRIFGQSLLKGEVFEMLSQWTNYLKESPCVMTKAPSKPCVMQLYRELYQHKIYRSKDLLRIWEKRPQFLLKEYLNFLKDESCVIHNVCQHWPPVQRSDSISNHLRS</sequence>
<evidence type="ECO:0000259" key="9">
    <source>
        <dbReference type="PROSITE" id="PS51192"/>
    </source>
</evidence>
<dbReference type="SMART" id="SM00490">
    <property type="entry name" value="HELICc"/>
    <property type="match status" value="1"/>
</dbReference>
<evidence type="ECO:0000256" key="6">
    <source>
        <dbReference type="ARBA" id="ARBA00022840"/>
    </source>
</evidence>
<organism evidence="11 12">
    <name type="scientific">Galdieria partita</name>
    <dbReference type="NCBI Taxonomy" id="83374"/>
    <lineage>
        <taxon>Eukaryota</taxon>
        <taxon>Rhodophyta</taxon>
        <taxon>Bangiophyceae</taxon>
        <taxon>Galdieriales</taxon>
        <taxon>Galdieriaceae</taxon>
        <taxon>Galdieria</taxon>
    </lineage>
</organism>
<feature type="domain" description="Helicase C-terminal" evidence="10">
    <location>
        <begin position="460"/>
        <end position="651"/>
    </location>
</feature>
<dbReference type="GO" id="GO:0016787">
    <property type="term" value="F:hydrolase activity"/>
    <property type="evidence" value="ECO:0007669"/>
    <property type="project" value="UniProtKB-KW"/>
</dbReference>
<dbReference type="EC" id="3.6.4.13" evidence="2"/>
<reference evidence="11" key="1">
    <citation type="journal article" date="2022" name="Proc. Natl. Acad. Sci. U.S.A.">
        <title>Life cycle and functional genomics of the unicellular red alga Galdieria for elucidating algal and plant evolution and industrial use.</title>
        <authorList>
            <person name="Hirooka S."/>
            <person name="Itabashi T."/>
            <person name="Ichinose T.M."/>
            <person name="Onuma R."/>
            <person name="Fujiwara T."/>
            <person name="Yamashita S."/>
            <person name="Jong L.W."/>
            <person name="Tomita R."/>
            <person name="Iwane A.H."/>
            <person name="Miyagishima S.Y."/>
        </authorList>
    </citation>
    <scope>NUCLEOTIDE SEQUENCE</scope>
    <source>
        <strain evidence="11">NBRC 102759</strain>
    </source>
</reference>